<comment type="caution">
    <text evidence="9">The sequence shown here is derived from an EMBL/GenBank/DDBJ whole genome shotgun (WGS) entry which is preliminary data.</text>
</comment>
<dbReference type="Gene3D" id="3.40.50.850">
    <property type="entry name" value="Isochorismatase-like"/>
    <property type="match status" value="1"/>
</dbReference>
<dbReference type="PANTHER" id="PTHR11080">
    <property type="entry name" value="PYRAZINAMIDASE/NICOTINAMIDASE"/>
    <property type="match status" value="1"/>
</dbReference>
<keyword evidence="4 9" id="KW-0378">Hydrolase</keyword>
<dbReference type="GO" id="GO:0008936">
    <property type="term" value="F:nicotinamidase activity"/>
    <property type="evidence" value="ECO:0007669"/>
    <property type="project" value="UniProtKB-EC"/>
</dbReference>
<evidence type="ECO:0000256" key="3">
    <source>
        <dbReference type="ARBA" id="ARBA00022723"/>
    </source>
</evidence>
<evidence type="ECO:0000256" key="4">
    <source>
        <dbReference type="ARBA" id="ARBA00022801"/>
    </source>
</evidence>
<comment type="similarity">
    <text evidence="1">Belongs to the isochorismatase family.</text>
</comment>
<evidence type="ECO:0000256" key="6">
    <source>
        <dbReference type="ARBA" id="ARBA00039017"/>
    </source>
</evidence>
<dbReference type="EC" id="3.5.1.19" evidence="6"/>
<dbReference type="SUPFAM" id="SSF52499">
    <property type="entry name" value="Isochorismatase-like hydrolases"/>
    <property type="match status" value="1"/>
</dbReference>
<evidence type="ECO:0000256" key="5">
    <source>
        <dbReference type="ARBA" id="ARBA00037900"/>
    </source>
</evidence>
<keyword evidence="2" id="KW-0662">Pyridine nucleotide biosynthesis</keyword>
<evidence type="ECO:0000256" key="2">
    <source>
        <dbReference type="ARBA" id="ARBA00022642"/>
    </source>
</evidence>
<protein>
    <recommendedName>
        <fullName evidence="6">nicotinamidase</fullName>
        <ecNumber evidence="6">3.5.1.19</ecNumber>
    </recommendedName>
    <alternativeName>
        <fullName evidence="7">Nicotinamide deamidase</fullName>
    </alternativeName>
</protein>
<dbReference type="Proteomes" id="UP001595462">
    <property type="component" value="Unassembled WGS sequence"/>
</dbReference>
<accession>A0ABV7EV64</accession>
<dbReference type="NCBIfam" id="NF008623">
    <property type="entry name" value="PRK11609.1"/>
    <property type="match status" value="1"/>
</dbReference>
<organism evidence="9 10">
    <name type="scientific">Salinisphaera aquimarina</name>
    <dbReference type="NCBI Taxonomy" id="2094031"/>
    <lineage>
        <taxon>Bacteria</taxon>
        <taxon>Pseudomonadati</taxon>
        <taxon>Pseudomonadota</taxon>
        <taxon>Gammaproteobacteria</taxon>
        <taxon>Salinisphaerales</taxon>
        <taxon>Salinisphaeraceae</taxon>
        <taxon>Salinisphaera</taxon>
    </lineage>
</organism>
<gene>
    <name evidence="9" type="primary">pncA</name>
    <name evidence="9" type="ORF">ACFOSU_18330</name>
</gene>
<evidence type="ECO:0000256" key="1">
    <source>
        <dbReference type="ARBA" id="ARBA00006336"/>
    </source>
</evidence>
<keyword evidence="10" id="KW-1185">Reference proteome</keyword>
<dbReference type="RefSeq" id="WP_380691386.1">
    <property type="nucleotide sequence ID" value="NZ_JBHRSS010000009.1"/>
</dbReference>
<feature type="domain" description="Isochorismatase-like" evidence="8">
    <location>
        <begin position="3"/>
        <end position="202"/>
    </location>
</feature>
<dbReference type="Pfam" id="PF00857">
    <property type="entry name" value="Isochorismatase"/>
    <property type="match status" value="1"/>
</dbReference>
<dbReference type="InterPro" id="IPR000868">
    <property type="entry name" value="Isochorismatase-like_dom"/>
</dbReference>
<evidence type="ECO:0000256" key="7">
    <source>
        <dbReference type="ARBA" id="ARBA00043224"/>
    </source>
</evidence>
<dbReference type="InterPro" id="IPR052347">
    <property type="entry name" value="Isochorismatase_Nicotinamidase"/>
</dbReference>
<sequence>MKSALLLVDIQNDFLPGGALAVAEGDAIVPIANRLMPVFDHVIASQDWHPPHHLSFAAEHDGFEPFQLTELDGLQQILWPVHCVQGTPGAGFASALDVAGIDHVVRKGSNPRIDSYSAFYDNDHRQATGLTEHLRERGIDALFVAGLAADVCVKFTALDALADGFDTTLIVDATRGVDMQEGDTDAAIQAMRQAGVRLADSHDLLAAG</sequence>
<name>A0ABV7EV64_9GAMM</name>
<reference evidence="10" key="1">
    <citation type="journal article" date="2019" name="Int. J. Syst. Evol. Microbiol.">
        <title>The Global Catalogue of Microorganisms (GCM) 10K type strain sequencing project: providing services to taxonomists for standard genome sequencing and annotation.</title>
        <authorList>
            <consortium name="The Broad Institute Genomics Platform"/>
            <consortium name="The Broad Institute Genome Sequencing Center for Infectious Disease"/>
            <person name="Wu L."/>
            <person name="Ma J."/>
        </authorList>
    </citation>
    <scope>NUCLEOTIDE SEQUENCE [LARGE SCALE GENOMIC DNA]</scope>
    <source>
        <strain evidence="10">KCTC 52640</strain>
    </source>
</reference>
<dbReference type="PANTHER" id="PTHR11080:SF2">
    <property type="entry name" value="LD05707P"/>
    <property type="match status" value="1"/>
</dbReference>
<comment type="pathway">
    <text evidence="5">Cofactor biosynthesis; nicotinate biosynthesis; nicotinate from nicotinamide: step 1/1.</text>
</comment>
<dbReference type="EMBL" id="JBHRSS010000009">
    <property type="protein sequence ID" value="MFC3105831.1"/>
    <property type="molecule type" value="Genomic_DNA"/>
</dbReference>
<dbReference type="CDD" id="cd01011">
    <property type="entry name" value="nicotinamidase"/>
    <property type="match status" value="1"/>
</dbReference>
<proteinExistence type="inferred from homology"/>
<evidence type="ECO:0000259" key="8">
    <source>
        <dbReference type="Pfam" id="PF00857"/>
    </source>
</evidence>
<keyword evidence="3" id="KW-0479">Metal-binding</keyword>
<evidence type="ECO:0000313" key="9">
    <source>
        <dbReference type="EMBL" id="MFC3105831.1"/>
    </source>
</evidence>
<dbReference type="InterPro" id="IPR036380">
    <property type="entry name" value="Isochorismatase-like_sf"/>
</dbReference>
<evidence type="ECO:0000313" key="10">
    <source>
        <dbReference type="Proteomes" id="UP001595462"/>
    </source>
</evidence>